<dbReference type="Proteomes" id="UP000035709">
    <property type="component" value="Chromosome"/>
</dbReference>
<dbReference type="InterPro" id="IPR014960">
    <property type="entry name" value="DUF1828"/>
</dbReference>
<dbReference type="EMBL" id="AP014808">
    <property type="protein sequence ID" value="BAQ57391.1"/>
    <property type="molecule type" value="Genomic_DNA"/>
</dbReference>
<evidence type="ECO:0000313" key="4">
    <source>
        <dbReference type="Proteomes" id="UP000035709"/>
    </source>
</evidence>
<dbReference type="STRING" id="1600.LBAT_1002"/>
<protein>
    <submittedName>
        <fullName evidence="3">DUF1828 domain-containing protein</fullName>
    </submittedName>
</protein>
<dbReference type="Pfam" id="PF08861">
    <property type="entry name" value="DUF1828"/>
    <property type="match status" value="1"/>
</dbReference>
<reference evidence="3 5" key="2">
    <citation type="submission" date="2019-09" db="EMBL/GenBank/DDBJ databases">
        <title>Genome sequencing of Lactobacillus acetotolerans.</title>
        <authorList>
            <person name="Kim K."/>
        </authorList>
    </citation>
    <scope>NUCLEOTIDE SEQUENCE [LARGE SCALE GENOMIC DNA]</scope>
    <source>
        <strain evidence="3 5">LA749</strain>
    </source>
</reference>
<dbReference type="OrthoDB" id="2308164at2"/>
<dbReference type="RefSeq" id="WP_056969592.1">
    <property type="nucleotide sequence ID" value="NZ_AP014808.1"/>
</dbReference>
<dbReference type="PATRIC" id="fig|1600.4.peg.1026"/>
<dbReference type="KEGG" id="lae:LBAT_1002"/>
<evidence type="ECO:0000259" key="1">
    <source>
        <dbReference type="Pfam" id="PF08861"/>
    </source>
</evidence>
<evidence type="ECO:0000313" key="3">
    <source>
        <dbReference type="EMBL" id="QFG51403.1"/>
    </source>
</evidence>
<gene>
    <name evidence="3" type="ORF">LA749_05100</name>
    <name evidence="2" type="ORF">LBAT_1002</name>
</gene>
<dbReference type="AlphaFoldDB" id="A0A0D6A3R8"/>
<evidence type="ECO:0000313" key="2">
    <source>
        <dbReference type="EMBL" id="BAQ57391.1"/>
    </source>
</evidence>
<dbReference type="Proteomes" id="UP000325393">
    <property type="component" value="Chromosome"/>
</dbReference>
<accession>A0A0D6A3R8</accession>
<evidence type="ECO:0000313" key="5">
    <source>
        <dbReference type="Proteomes" id="UP000325393"/>
    </source>
</evidence>
<keyword evidence="4" id="KW-1185">Reference proteome</keyword>
<dbReference type="EMBL" id="CP044496">
    <property type="protein sequence ID" value="QFG51403.1"/>
    <property type="molecule type" value="Genomic_DNA"/>
</dbReference>
<feature type="domain" description="DUF1828" evidence="1">
    <location>
        <begin position="41"/>
        <end position="125"/>
    </location>
</feature>
<sequence length="129" mass="14188">MVKDTSNEIKFVKNAIGNWVSDHTEIEVMSADTLEVATTEIDAYGDTVYCFIQKIDDTYKIGDDGHILFKLDPGVTDTDLYQTAEEIALGAGFEFDQSSAEISVQTAKVDIAQAVEKLAQLQVAISYLE</sequence>
<proteinExistence type="predicted"/>
<reference evidence="2 4" key="1">
    <citation type="submission" date="2015-03" db="EMBL/GenBank/DDBJ databases">
        <title>Complete genome sequence of Lactobacillus acetotolerans NBRC 13120.</title>
        <authorList>
            <person name="Toh H."/>
            <person name="Morita H."/>
            <person name="Fujita N."/>
        </authorList>
    </citation>
    <scope>NUCLEOTIDE SEQUENCE [LARGE SCALE GENOMIC DNA]</scope>
    <source>
        <strain evidence="2 4">NBRC 13120</strain>
    </source>
</reference>
<name>A0A0D6A3R8_9LACO</name>
<dbReference type="GeneID" id="78212361"/>
<organism evidence="2 4">
    <name type="scientific">Lactobacillus acetotolerans</name>
    <dbReference type="NCBI Taxonomy" id="1600"/>
    <lineage>
        <taxon>Bacteria</taxon>
        <taxon>Bacillati</taxon>
        <taxon>Bacillota</taxon>
        <taxon>Bacilli</taxon>
        <taxon>Lactobacillales</taxon>
        <taxon>Lactobacillaceae</taxon>
        <taxon>Lactobacillus</taxon>
    </lineage>
</organism>